<reference evidence="1" key="1">
    <citation type="submission" date="2019-11" db="EMBL/GenBank/DDBJ databases">
        <title>Nori genome reveals adaptations in red seaweeds to the harsh intertidal environment.</title>
        <authorList>
            <person name="Wang D."/>
            <person name="Mao Y."/>
        </authorList>
    </citation>
    <scope>NUCLEOTIDE SEQUENCE</scope>
    <source>
        <tissue evidence="1">Gametophyte</tissue>
    </source>
</reference>
<proteinExistence type="predicted"/>
<dbReference type="Proteomes" id="UP000798662">
    <property type="component" value="Chromosome 2"/>
</dbReference>
<protein>
    <submittedName>
        <fullName evidence="1">Uncharacterized protein</fullName>
    </submittedName>
</protein>
<dbReference type="EMBL" id="CM020619">
    <property type="protein sequence ID" value="KAK1864351.1"/>
    <property type="molecule type" value="Genomic_DNA"/>
</dbReference>
<keyword evidence="2" id="KW-1185">Reference proteome</keyword>
<sequence length="657" mass="65405">MAPAGGGVGDGVGNGVGNGVGGGDFDGDFDSPFSMDIHAGAPRPGSPPPAGAAARGAAGWAVGGGAGPFFTTATADAAPPPRPAPSAPALSPSVSYVPRAPPPPEAVPITLRGVLSHLGPAFIVAVGFLDPGNLSTNVEAGSRFGYALLWVLVASNGLAILLQTLSARLGIASRTHLAEACRSEYPRGINLGLWAAAEVAVIATDLTEVLGTAIGLNLLFRVPLLVGCVATFADTLLLLGVSGGEGGGAGGGGAGLRTVEVATFVLLGLLSSCFVAELFLEAPDWRAAAVGAFVPRLPRGGLLVSTAMVGATVMPHNLYLQSALVIERLPVHASRPFIRAELAYALIDTTIALCGALLINASVLLVAVRFFDAGIVVTTLQQAYHLLATTDTVTVLGVPVASTLFGIALVASGQSSTLGGTLAGQYVMSGFLGLDGPLLIRRLATRCLALLPSIFVIGAAGDAGVYNLLLACQVVLSLQLPFAVVPLLRAVGSRAIMGDAASPRWLAAVGWAAAALLIALNVALVAEALVGFLGSSATPLGVRVAVGLTAIPALVALLGFLAWLAFRRDTDVHTRYARASSVDASAPAPVITDDDEDDLGDEPPPPRGVATAAAAAAGGGGGGGGEVGRSKALPRANGTGPSAANGGEARGEAGGAV</sequence>
<evidence type="ECO:0000313" key="1">
    <source>
        <dbReference type="EMBL" id="KAK1864351.1"/>
    </source>
</evidence>
<name>A0ACC3C3S7_PYRYE</name>
<evidence type="ECO:0000313" key="2">
    <source>
        <dbReference type="Proteomes" id="UP000798662"/>
    </source>
</evidence>
<organism evidence="1 2">
    <name type="scientific">Pyropia yezoensis</name>
    <name type="common">Susabi-nori</name>
    <name type="synonym">Porphyra yezoensis</name>
    <dbReference type="NCBI Taxonomy" id="2788"/>
    <lineage>
        <taxon>Eukaryota</taxon>
        <taxon>Rhodophyta</taxon>
        <taxon>Bangiophyceae</taxon>
        <taxon>Bangiales</taxon>
        <taxon>Bangiaceae</taxon>
        <taxon>Pyropia</taxon>
    </lineage>
</organism>
<accession>A0ACC3C3S7</accession>
<gene>
    <name evidence="1" type="ORF">I4F81_006898</name>
</gene>
<comment type="caution">
    <text evidence="1">The sequence shown here is derived from an EMBL/GenBank/DDBJ whole genome shotgun (WGS) entry which is preliminary data.</text>
</comment>